<keyword evidence="2" id="KW-1185">Reference proteome</keyword>
<name>V5RJE1_SPIAP</name>
<dbReference type="InterPro" id="IPR054816">
    <property type="entry name" value="Lipoprotein_mollicutes-type_CS"/>
</dbReference>
<evidence type="ECO:0000313" key="2">
    <source>
        <dbReference type="Proteomes" id="UP000018550"/>
    </source>
</evidence>
<dbReference type="InterPro" id="IPR017853">
    <property type="entry name" value="GH"/>
</dbReference>
<dbReference type="AlphaFoldDB" id="V5RJE1"/>
<dbReference type="Proteomes" id="UP000018550">
    <property type="component" value="Chromosome"/>
</dbReference>
<dbReference type="eggNOG" id="COG3469">
    <property type="taxonomic scope" value="Bacteria"/>
</dbReference>
<reference evidence="1 2" key="1">
    <citation type="journal article" date="2014" name="Genome Announc.">
        <title>Complete Genome Sequence of Spiroplasma apis B31T (ATCC 33834), a Bacterium Associated with May Disease of Honeybees (Apis mellifera).</title>
        <authorList>
            <person name="Ku C."/>
            <person name="Lo W.S."/>
            <person name="Chen L.L."/>
            <person name="Kuo C.H."/>
        </authorList>
    </citation>
    <scope>NUCLEOTIDE SEQUENCE [LARGE SCALE GENOMIC DNA]</scope>
    <source>
        <strain evidence="1">B31</strain>
    </source>
</reference>
<dbReference type="PROSITE" id="PS51257">
    <property type="entry name" value="PROKAR_LIPOPROTEIN"/>
    <property type="match status" value="1"/>
</dbReference>
<dbReference type="STRING" id="1276258.SAPIS_v1c07330"/>
<dbReference type="KEGG" id="sapi:SAPIS_v1c07330"/>
<sequence>MKRILNIFSTISLVVSTSSLTISCFEKTTTNIASLNFNGDLTDTPIIEVNEKNLITTFVRKNLKNGHYSDKELELFSNITIDKNSIKKESDTVDILNNSIYSVNIKAVARSRILTGTQKILFKSNNKGVLDEKTNKLIEKRENNLSFYWYDWVTKENKVADSEANKWIEAPLLETVDCCENYKNVKYIKLAYSVPGVYDKEKEQVISNNYDTDFQYTLRNKSAENGEKDKNYIFLSTKKNKKKKYILSIGGASADKILFKWDQKKDIKKSLKELIREMNLDGIDISIVGETLRSFESKSTLSQAIREIKLENWLENKDFFVSASINFDHLRKDKFVAGSFSYIDLIESLKGYIDIISPTTFNVMSRYKLEYLDDVEFGINDKSKVKVRKGTIIEASIEMQTMEFYYAYLRSLLDENWSIKNNLYYINDLPIDISITSALSGIGYFNENVFKSAFEALKRDLTNEAKKNIIGLNVFSLNDDIINSRKIVQSYENIFKEQDKDI</sequence>
<proteinExistence type="predicted"/>
<dbReference type="EMBL" id="CP006682">
    <property type="protein sequence ID" value="AHB36578.1"/>
    <property type="molecule type" value="Genomic_DNA"/>
</dbReference>
<dbReference type="PATRIC" id="fig|1276258.3.peg.746"/>
<evidence type="ECO:0000313" key="1">
    <source>
        <dbReference type="EMBL" id="AHB36578.1"/>
    </source>
</evidence>
<dbReference type="Gene3D" id="3.20.20.80">
    <property type="entry name" value="Glycosidases"/>
    <property type="match status" value="1"/>
</dbReference>
<organism evidence="1 2">
    <name type="scientific">Spiroplasma apis B31</name>
    <dbReference type="NCBI Taxonomy" id="1276258"/>
    <lineage>
        <taxon>Bacteria</taxon>
        <taxon>Bacillati</taxon>
        <taxon>Mycoplasmatota</taxon>
        <taxon>Mollicutes</taxon>
        <taxon>Entomoplasmatales</taxon>
        <taxon>Spiroplasmataceae</taxon>
        <taxon>Spiroplasma</taxon>
    </lineage>
</organism>
<dbReference type="SUPFAM" id="SSF51445">
    <property type="entry name" value="(Trans)glycosidases"/>
    <property type="match status" value="1"/>
</dbReference>
<dbReference type="HOGENOM" id="CLU_026709_0_0_14"/>
<dbReference type="RefSeq" id="WP_023789805.1">
    <property type="nucleotide sequence ID" value="NC_022998.1"/>
</dbReference>
<dbReference type="OrthoDB" id="388382at2"/>
<accession>V5RJE1</accession>
<protein>
    <submittedName>
        <fullName evidence="1">Uncharacterized protein</fullName>
    </submittedName>
</protein>
<dbReference type="NCBIfam" id="NF038029">
    <property type="entry name" value="LP_plasma"/>
    <property type="match status" value="1"/>
</dbReference>
<gene>
    <name evidence="1" type="ORF">SAPIS_v1c07330</name>
</gene>